<dbReference type="EMBL" id="DTKJ01000020">
    <property type="protein sequence ID" value="HGZ11211.1"/>
    <property type="molecule type" value="Genomic_DNA"/>
</dbReference>
<name>A0A7C5AKY0_9BACT</name>
<reference evidence="1" key="1">
    <citation type="journal article" date="2020" name="mSystems">
        <title>Genome- and Community-Level Interaction Insights into Carbon Utilization and Element Cycling Functions of Hydrothermarchaeota in Hydrothermal Sediment.</title>
        <authorList>
            <person name="Zhou Z."/>
            <person name="Liu Y."/>
            <person name="Xu W."/>
            <person name="Pan J."/>
            <person name="Luo Z.H."/>
            <person name="Li M."/>
        </authorList>
    </citation>
    <scope>NUCLEOTIDE SEQUENCE [LARGE SCALE GENOMIC DNA]</scope>
    <source>
        <strain evidence="1">SpSt-853</strain>
    </source>
</reference>
<sequence>MGGTSWRLFDPDQEFLVHQGYIYVPLLRDPEIDLELESKSYSCQADGPPHQRQSGTSPPPLLKLKGRWFSQTVAATSLWENFGLVFPKALAARRRQLMEQYSLTAELWGLSLDPHLITILFHILPHFLRREGLPLASRLKEDQVLDLLCRNLRVPGRYVREAQNYKNLRPLKESLERLESASKPRPSLPEGFVTGTQLRNWWEENLRIDLLKSLRRRLLRELEERERLGNSQEDRLAVLLYLAERGALELNGFGFSRIGKSQEYRIYKRTGAFALQDYYGRLYLFPDCRVAVSTSGRLRPVVLDHYKHPFLRRHAAGQEICLKSDTVNLPFSAQNAIWALEEGINALFYGYDRRRRNGYHSLDEPPGKLRLVHFDDYRIPADHPLIVSGQVEVKNRDL</sequence>
<proteinExistence type="predicted"/>
<gene>
    <name evidence="1" type="ORF">ENW48_03215</name>
</gene>
<evidence type="ECO:0000313" key="1">
    <source>
        <dbReference type="EMBL" id="HGZ11211.1"/>
    </source>
</evidence>
<comment type="caution">
    <text evidence="1">The sequence shown here is derived from an EMBL/GenBank/DDBJ whole genome shotgun (WGS) entry which is preliminary data.</text>
</comment>
<dbReference type="AlphaFoldDB" id="A0A7C5AKY0"/>
<protein>
    <submittedName>
        <fullName evidence="1">Uncharacterized protein</fullName>
    </submittedName>
</protein>
<organism evidence="1">
    <name type="scientific">Desulfobacca acetoxidans</name>
    <dbReference type="NCBI Taxonomy" id="60893"/>
    <lineage>
        <taxon>Bacteria</taxon>
        <taxon>Pseudomonadati</taxon>
        <taxon>Thermodesulfobacteriota</taxon>
        <taxon>Desulfobaccia</taxon>
        <taxon>Desulfobaccales</taxon>
        <taxon>Desulfobaccaceae</taxon>
        <taxon>Desulfobacca</taxon>
    </lineage>
</organism>
<accession>A0A7C5AKY0</accession>